<name>A0A8S1AZ57_ARCPL</name>
<proteinExistence type="predicted"/>
<gene>
    <name evidence="2" type="ORF">APLA_LOCUS14731</name>
</gene>
<dbReference type="AlphaFoldDB" id="A0A8S1AZ57"/>
<evidence type="ECO:0000313" key="2">
    <source>
        <dbReference type="EMBL" id="CAB3255149.1"/>
    </source>
</evidence>
<sequence>MPRKKYSEKEEVLDFVIRWILQFGKDKQPLNNIIAVLFLVAVSQAQPYFSGGDVYGRGYGGYGGGYGGGSEYDHAGFDRGGHGYLDEGYGSSDMNQGHDIRHQQNEFDSSVHQHQVSDHNSGGVSSGDRGGHLHSGHGGYESGLNDYGRDFGHGYNHGIF</sequence>
<keyword evidence="3" id="KW-1185">Reference proteome</keyword>
<dbReference type="Proteomes" id="UP000494106">
    <property type="component" value="Unassembled WGS sequence"/>
</dbReference>
<accession>A0A8S1AZ57</accession>
<evidence type="ECO:0000256" key="1">
    <source>
        <dbReference type="SAM" id="MobiDB-lite"/>
    </source>
</evidence>
<evidence type="ECO:0000313" key="3">
    <source>
        <dbReference type="Proteomes" id="UP000494106"/>
    </source>
</evidence>
<dbReference type="EMBL" id="CADEBC010000570">
    <property type="protein sequence ID" value="CAB3255149.1"/>
    <property type="molecule type" value="Genomic_DNA"/>
</dbReference>
<reference evidence="2 3" key="1">
    <citation type="submission" date="2020-04" db="EMBL/GenBank/DDBJ databases">
        <authorList>
            <person name="Wallbank WR R."/>
            <person name="Pardo Diaz C."/>
            <person name="Kozak K."/>
            <person name="Martin S."/>
            <person name="Jiggins C."/>
            <person name="Moest M."/>
            <person name="Warren A I."/>
            <person name="Byers J.R.P. K."/>
            <person name="Montejo-Kovacevich G."/>
            <person name="Yen C E."/>
        </authorList>
    </citation>
    <scope>NUCLEOTIDE SEQUENCE [LARGE SCALE GENOMIC DNA]</scope>
</reference>
<feature type="region of interest" description="Disordered" evidence="1">
    <location>
        <begin position="111"/>
        <end position="138"/>
    </location>
</feature>
<dbReference type="OrthoDB" id="7487865at2759"/>
<protein>
    <submittedName>
        <fullName evidence="2">Uncharacterized protein</fullName>
    </submittedName>
</protein>
<organism evidence="2 3">
    <name type="scientific">Arctia plantaginis</name>
    <name type="common">Wood tiger moth</name>
    <name type="synonym">Phalaena plantaginis</name>
    <dbReference type="NCBI Taxonomy" id="874455"/>
    <lineage>
        <taxon>Eukaryota</taxon>
        <taxon>Metazoa</taxon>
        <taxon>Ecdysozoa</taxon>
        <taxon>Arthropoda</taxon>
        <taxon>Hexapoda</taxon>
        <taxon>Insecta</taxon>
        <taxon>Pterygota</taxon>
        <taxon>Neoptera</taxon>
        <taxon>Endopterygota</taxon>
        <taxon>Lepidoptera</taxon>
        <taxon>Glossata</taxon>
        <taxon>Ditrysia</taxon>
        <taxon>Noctuoidea</taxon>
        <taxon>Erebidae</taxon>
        <taxon>Arctiinae</taxon>
        <taxon>Arctia</taxon>
    </lineage>
</organism>
<comment type="caution">
    <text evidence="2">The sequence shown here is derived from an EMBL/GenBank/DDBJ whole genome shotgun (WGS) entry which is preliminary data.</text>
</comment>